<evidence type="ECO:0000256" key="1">
    <source>
        <dbReference type="ARBA" id="ARBA00004138"/>
    </source>
</evidence>
<reference evidence="8" key="1">
    <citation type="submission" date="2021-01" db="EMBL/GenBank/DDBJ databases">
        <authorList>
            <consortium name="Genoscope - CEA"/>
            <person name="William W."/>
        </authorList>
    </citation>
    <scope>NUCLEOTIDE SEQUENCE</scope>
</reference>
<comment type="caution">
    <text evidence="8">The sequence shown here is derived from an EMBL/GenBank/DDBJ whole genome shotgun (WGS) entry which is preliminary data.</text>
</comment>
<keyword evidence="5" id="KW-0966">Cell projection</keyword>
<comment type="subcellular location">
    <subcellularLocation>
        <location evidence="1">Cell projection</location>
        <location evidence="1">Cilium</location>
    </subcellularLocation>
    <subcellularLocation>
        <location evidence="2">Cytoplasm</location>
        <location evidence="2">Cytoskeleton</location>
    </subcellularLocation>
</comment>
<sequence length="171" mass="19787">MNKNQSAHYITNNQSYGDGWLLHSGQQQVDMTSCPVPTYAEIVRQMQDFRRAEKLLKNKLVAQTIGLELSQPISEEEKQRRKLDNKVPSKKFHVTEQEYKAPPQGINVGLPIYETSNMQYGQLNPTSFELIEKYYPRDARFTQAFLGDTYKFDGLNTSTAFSKVHKKLDEY</sequence>
<comment type="similarity">
    <text evidence="6">Belongs to the PIERCE1 family.</text>
</comment>
<organism evidence="8 9">
    <name type="scientific">Paramecium primaurelia</name>
    <dbReference type="NCBI Taxonomy" id="5886"/>
    <lineage>
        <taxon>Eukaryota</taxon>
        <taxon>Sar</taxon>
        <taxon>Alveolata</taxon>
        <taxon>Ciliophora</taxon>
        <taxon>Intramacronucleata</taxon>
        <taxon>Oligohymenophorea</taxon>
        <taxon>Peniculida</taxon>
        <taxon>Parameciidae</taxon>
        <taxon>Paramecium</taxon>
    </lineage>
</organism>
<evidence type="ECO:0000256" key="6">
    <source>
        <dbReference type="ARBA" id="ARBA00038014"/>
    </source>
</evidence>
<evidence type="ECO:0000256" key="3">
    <source>
        <dbReference type="ARBA" id="ARBA00022490"/>
    </source>
</evidence>
<evidence type="ECO:0000313" key="9">
    <source>
        <dbReference type="Proteomes" id="UP000688137"/>
    </source>
</evidence>
<evidence type="ECO:0000256" key="2">
    <source>
        <dbReference type="ARBA" id="ARBA00004245"/>
    </source>
</evidence>
<evidence type="ECO:0000313" key="7">
    <source>
        <dbReference type="EMBL" id="CAD8085036.1"/>
    </source>
</evidence>
<dbReference type="Proteomes" id="UP000688137">
    <property type="component" value="Unassembled WGS sequence"/>
</dbReference>
<dbReference type="GO" id="GO:0035082">
    <property type="term" value="P:axoneme assembly"/>
    <property type="evidence" value="ECO:0007669"/>
    <property type="project" value="InterPro"/>
</dbReference>
<dbReference type="Pfam" id="PF14892">
    <property type="entry name" value="PIRC1_2"/>
    <property type="match status" value="1"/>
</dbReference>
<protein>
    <submittedName>
        <fullName evidence="8">Uncharacterized protein</fullName>
    </submittedName>
</protein>
<dbReference type="OMA" id="ARDEMKY"/>
<evidence type="ECO:0000256" key="5">
    <source>
        <dbReference type="ARBA" id="ARBA00023273"/>
    </source>
</evidence>
<gene>
    <name evidence="7" type="ORF">PPRIM_AZ9-3.1.T0730113</name>
    <name evidence="8" type="ORF">PPRIM_AZ9-3.1.T1460087</name>
</gene>
<keyword evidence="4" id="KW-0206">Cytoskeleton</keyword>
<accession>A0A8S1Q693</accession>
<evidence type="ECO:0000313" key="8">
    <source>
        <dbReference type="EMBL" id="CAD8111082.1"/>
    </source>
</evidence>
<dbReference type="PANTHER" id="PTHR20899:SF1">
    <property type="entry name" value="PIERCER OF MICROTUBULE WALL 1 PROTEIN"/>
    <property type="match status" value="1"/>
</dbReference>
<dbReference type="EMBL" id="CAJJDM010000076">
    <property type="protein sequence ID" value="CAD8085036.1"/>
    <property type="molecule type" value="Genomic_DNA"/>
</dbReference>
<proteinExistence type="inferred from homology"/>
<dbReference type="PANTHER" id="PTHR20899">
    <property type="entry name" value="PIERCE HOMOLOG"/>
    <property type="match status" value="1"/>
</dbReference>
<evidence type="ECO:0000256" key="4">
    <source>
        <dbReference type="ARBA" id="ARBA00023212"/>
    </source>
</evidence>
<dbReference type="EMBL" id="CAJJDM010000150">
    <property type="protein sequence ID" value="CAD8111082.1"/>
    <property type="molecule type" value="Genomic_DNA"/>
</dbReference>
<name>A0A8S1Q693_PARPR</name>
<dbReference type="AlphaFoldDB" id="A0A8S1Q693"/>
<keyword evidence="9" id="KW-1185">Reference proteome</keyword>
<dbReference type="InterPro" id="IPR026507">
    <property type="entry name" value="PIRC1/2"/>
</dbReference>
<keyword evidence="3" id="KW-0963">Cytoplasm</keyword>
<dbReference type="GO" id="GO:0005879">
    <property type="term" value="C:axonemal microtubule"/>
    <property type="evidence" value="ECO:0007669"/>
    <property type="project" value="InterPro"/>
</dbReference>